<feature type="chain" id="PRO_5019442197" evidence="5">
    <location>
        <begin position="25"/>
        <end position="459"/>
    </location>
</feature>
<dbReference type="PROSITE" id="PS51352">
    <property type="entry name" value="THIOREDOXIN_2"/>
    <property type="match status" value="1"/>
</dbReference>
<sequence length="459" mass="52526">MQMTRKICCVFLTLSVLIFIGAGCRDSKMVTDAKVVFSNTLKGNFFFQPESKTAYDKVAADSTGKYQFVAEIQEPTFFRYVGVKQGFYSVYLTPGANVEIVESENGVEFKGDWAAENTFLAENRYIGISKEGIESYSTEWLEINSEEIKRLIAKLEASGLDNEFIHLQGLKYKYDFYNQLLFGPANAMMFAHMNIELPEHYYDFAQSMTFTDSAIVQIPKWFTVMLGVFERGEKEGWIEVSPEHYMEIYAKKIEDEKVRSLFLVKLLDHVLQKGYSDDFPVYIESVRPFITHATALEELPSLEARYRASREAHKTILRGEMAPEFKAVDINGKEYSSADFKGKIQVLDFWFTGCIPCRAEMPYMEKLADDMQGENIVFIAMSVDTGDELMALWREMVKDKRGAELQLNLPGGFKSDLVKKYLIHGVPRIVIVDKEGKIVDANAKRPSDPKLRMLLERLI</sequence>
<dbReference type="EMBL" id="QRZA01000010">
    <property type="protein sequence ID" value="RGV33853.1"/>
    <property type="molecule type" value="Genomic_DNA"/>
</dbReference>
<feature type="signal peptide" evidence="5">
    <location>
        <begin position="1"/>
        <end position="24"/>
    </location>
</feature>
<dbReference type="STRING" id="1121130.GCA_000519105_03589"/>
<dbReference type="GO" id="GO:0016209">
    <property type="term" value="F:antioxidant activity"/>
    <property type="evidence" value="ECO:0007669"/>
    <property type="project" value="InterPro"/>
</dbReference>
<dbReference type="CDD" id="cd02966">
    <property type="entry name" value="TlpA_like_family"/>
    <property type="match status" value="1"/>
</dbReference>
<reference evidence="7 8" key="1">
    <citation type="submission" date="2018-08" db="EMBL/GenBank/DDBJ databases">
        <title>A genome reference for cultivated species of the human gut microbiota.</title>
        <authorList>
            <person name="Zou Y."/>
            <person name="Xue W."/>
            <person name="Luo G."/>
        </authorList>
    </citation>
    <scope>NUCLEOTIDE SEQUENCE [LARGE SCALE GENOMIC DNA]</scope>
    <source>
        <strain evidence="7 8">AF14-49</strain>
    </source>
</reference>
<protein>
    <submittedName>
        <fullName evidence="7">TlpA family protein disulfide reductase</fullName>
    </submittedName>
</protein>
<proteinExistence type="predicted"/>
<comment type="caution">
    <text evidence="7">The sequence shown here is derived from an EMBL/GenBank/DDBJ whole genome shotgun (WGS) entry which is preliminary data.</text>
</comment>
<keyword evidence="3" id="KW-1015">Disulfide bond</keyword>
<dbReference type="PANTHER" id="PTHR42852">
    <property type="entry name" value="THIOL:DISULFIDE INTERCHANGE PROTEIN DSBE"/>
    <property type="match status" value="1"/>
</dbReference>
<dbReference type="Pfam" id="PF00578">
    <property type="entry name" value="AhpC-TSA"/>
    <property type="match status" value="1"/>
</dbReference>
<dbReference type="PANTHER" id="PTHR42852:SF6">
    <property type="entry name" value="THIOL:DISULFIDE INTERCHANGE PROTEIN DSBE"/>
    <property type="match status" value="1"/>
</dbReference>
<dbReference type="Proteomes" id="UP000283589">
    <property type="component" value="Unassembled WGS sequence"/>
</dbReference>
<dbReference type="InterPro" id="IPR036249">
    <property type="entry name" value="Thioredoxin-like_sf"/>
</dbReference>
<dbReference type="Gene3D" id="3.40.30.10">
    <property type="entry name" value="Glutaredoxin"/>
    <property type="match status" value="1"/>
</dbReference>
<dbReference type="AlphaFoldDB" id="A0A412X0T4"/>
<dbReference type="InterPro" id="IPR013766">
    <property type="entry name" value="Thioredoxin_domain"/>
</dbReference>
<dbReference type="GO" id="GO:0030313">
    <property type="term" value="C:cell envelope"/>
    <property type="evidence" value="ECO:0007669"/>
    <property type="project" value="UniProtKB-SubCell"/>
</dbReference>
<dbReference type="PROSITE" id="PS51257">
    <property type="entry name" value="PROKAR_LIPOPROTEIN"/>
    <property type="match status" value="1"/>
</dbReference>
<evidence type="ECO:0000256" key="3">
    <source>
        <dbReference type="ARBA" id="ARBA00023157"/>
    </source>
</evidence>
<evidence type="ECO:0000256" key="2">
    <source>
        <dbReference type="ARBA" id="ARBA00022748"/>
    </source>
</evidence>
<dbReference type="InterPro" id="IPR000866">
    <property type="entry name" value="AhpC/TSA"/>
</dbReference>
<dbReference type="GO" id="GO:0016491">
    <property type="term" value="F:oxidoreductase activity"/>
    <property type="evidence" value="ECO:0007669"/>
    <property type="project" value="InterPro"/>
</dbReference>
<evidence type="ECO:0000313" key="7">
    <source>
        <dbReference type="EMBL" id="RGV33853.1"/>
    </source>
</evidence>
<dbReference type="SUPFAM" id="SSF52833">
    <property type="entry name" value="Thioredoxin-like"/>
    <property type="match status" value="1"/>
</dbReference>
<feature type="domain" description="Thioredoxin" evidence="6">
    <location>
        <begin position="316"/>
        <end position="459"/>
    </location>
</feature>
<dbReference type="InterPro" id="IPR050553">
    <property type="entry name" value="Thioredoxin_ResA/DsbE_sf"/>
</dbReference>
<comment type="subcellular location">
    <subcellularLocation>
        <location evidence="1">Cell envelope</location>
    </subcellularLocation>
</comment>
<name>A0A412X0T4_9BACT</name>
<organism evidence="7 8">
    <name type="scientific">Butyricimonas virosa</name>
    <dbReference type="NCBI Taxonomy" id="544645"/>
    <lineage>
        <taxon>Bacteria</taxon>
        <taxon>Pseudomonadati</taxon>
        <taxon>Bacteroidota</taxon>
        <taxon>Bacteroidia</taxon>
        <taxon>Bacteroidales</taxon>
        <taxon>Odoribacteraceae</taxon>
        <taxon>Butyricimonas</taxon>
    </lineage>
</organism>
<dbReference type="GO" id="GO:0017004">
    <property type="term" value="P:cytochrome complex assembly"/>
    <property type="evidence" value="ECO:0007669"/>
    <property type="project" value="UniProtKB-KW"/>
</dbReference>
<accession>A0A412X0T4</accession>
<evidence type="ECO:0000256" key="1">
    <source>
        <dbReference type="ARBA" id="ARBA00004196"/>
    </source>
</evidence>
<keyword evidence="4" id="KW-0676">Redox-active center</keyword>
<keyword evidence="5" id="KW-0732">Signal</keyword>
<evidence type="ECO:0000259" key="6">
    <source>
        <dbReference type="PROSITE" id="PS51352"/>
    </source>
</evidence>
<keyword evidence="2" id="KW-0201">Cytochrome c-type biogenesis</keyword>
<evidence type="ECO:0000256" key="5">
    <source>
        <dbReference type="SAM" id="SignalP"/>
    </source>
</evidence>
<evidence type="ECO:0000256" key="4">
    <source>
        <dbReference type="ARBA" id="ARBA00023284"/>
    </source>
</evidence>
<evidence type="ECO:0000313" key="8">
    <source>
        <dbReference type="Proteomes" id="UP000283589"/>
    </source>
</evidence>
<gene>
    <name evidence="7" type="ORF">DWW18_09390</name>
</gene>